<comment type="caution">
    <text evidence="1">The sequence shown here is derived from an EMBL/GenBank/DDBJ whole genome shotgun (WGS) entry which is preliminary data.</text>
</comment>
<keyword evidence="2" id="KW-1185">Reference proteome</keyword>
<dbReference type="PANTHER" id="PTHR34504:SF4">
    <property type="entry name" value="ANTITOXIN HICB"/>
    <property type="match status" value="1"/>
</dbReference>
<reference evidence="1 2" key="1">
    <citation type="submission" date="2019-10" db="EMBL/GenBank/DDBJ databases">
        <title>Draft Genome Sequence of Cytophagaceae sp. SJW1-29.</title>
        <authorList>
            <person name="Choi A."/>
        </authorList>
    </citation>
    <scope>NUCLEOTIDE SEQUENCE [LARGE SCALE GENOMIC DNA]</scope>
    <source>
        <strain evidence="1 2">SJW1-29</strain>
    </source>
</reference>
<dbReference type="PANTHER" id="PTHR34504">
    <property type="entry name" value="ANTITOXIN HICB"/>
    <property type="match status" value="1"/>
</dbReference>
<dbReference type="Gene3D" id="3.30.160.250">
    <property type="match status" value="1"/>
</dbReference>
<dbReference type="Proteomes" id="UP000479293">
    <property type="component" value="Unassembled WGS sequence"/>
</dbReference>
<dbReference type="SUPFAM" id="SSF143100">
    <property type="entry name" value="TTHA1013/TTHA0281-like"/>
    <property type="match status" value="1"/>
</dbReference>
<dbReference type="InterPro" id="IPR051404">
    <property type="entry name" value="TA_system_antitoxin"/>
</dbReference>
<dbReference type="AlphaFoldDB" id="A0A7C9F7R6"/>
<proteinExistence type="predicted"/>
<sequence length="77" mass="8724">MKTIRNFTVIIEKEDDGYVALCPELDIASQGDTVEESKMNLQEAIELFFEHASNEEVDNRLKSDIFITNMQISVGQA</sequence>
<name>A0A7C9F7R6_9BACT</name>
<dbReference type="RefSeq" id="WP_152762883.1">
    <property type="nucleotide sequence ID" value="NZ_WHLY01000002.1"/>
</dbReference>
<evidence type="ECO:0000313" key="2">
    <source>
        <dbReference type="Proteomes" id="UP000479293"/>
    </source>
</evidence>
<organism evidence="1 2">
    <name type="scientific">Salmonirosea aquatica</name>
    <dbReference type="NCBI Taxonomy" id="2654236"/>
    <lineage>
        <taxon>Bacteria</taxon>
        <taxon>Pseudomonadati</taxon>
        <taxon>Bacteroidota</taxon>
        <taxon>Cytophagia</taxon>
        <taxon>Cytophagales</taxon>
        <taxon>Spirosomataceae</taxon>
        <taxon>Salmonirosea</taxon>
    </lineage>
</organism>
<gene>
    <name evidence="1" type="ORF">GBK04_20400</name>
</gene>
<dbReference type="EMBL" id="WHLY01000002">
    <property type="protein sequence ID" value="MPR35646.1"/>
    <property type="molecule type" value="Genomic_DNA"/>
</dbReference>
<evidence type="ECO:0000313" key="1">
    <source>
        <dbReference type="EMBL" id="MPR35646.1"/>
    </source>
</evidence>
<protein>
    <submittedName>
        <fullName evidence="1">Type II toxin-antitoxin system HicB family antitoxin</fullName>
    </submittedName>
</protein>
<accession>A0A7C9F7R6</accession>
<dbReference type="InterPro" id="IPR035069">
    <property type="entry name" value="TTHA1013/TTHA0281-like"/>
</dbReference>